<organism evidence="1">
    <name type="scientific">bioreactor metagenome</name>
    <dbReference type="NCBI Taxonomy" id="1076179"/>
    <lineage>
        <taxon>unclassified sequences</taxon>
        <taxon>metagenomes</taxon>
        <taxon>ecological metagenomes</taxon>
    </lineage>
</organism>
<dbReference type="AlphaFoldDB" id="A0A645I789"/>
<reference evidence="1" key="1">
    <citation type="submission" date="2019-08" db="EMBL/GenBank/DDBJ databases">
        <authorList>
            <person name="Kucharzyk K."/>
            <person name="Murdoch R.W."/>
            <person name="Higgins S."/>
            <person name="Loffler F."/>
        </authorList>
    </citation>
    <scope>NUCLEOTIDE SEQUENCE</scope>
</reference>
<dbReference type="EMBL" id="VSSQ01108514">
    <property type="protein sequence ID" value="MPN47197.1"/>
    <property type="molecule type" value="Genomic_DNA"/>
</dbReference>
<sequence>MKQICLDNGFAYSDQPYDDSPYITVKTAE</sequence>
<name>A0A645I789_9ZZZZ</name>
<gene>
    <name evidence="1" type="ORF">SDC9_194798</name>
</gene>
<comment type="caution">
    <text evidence="1">The sequence shown here is derived from an EMBL/GenBank/DDBJ whole genome shotgun (WGS) entry which is preliminary data.</text>
</comment>
<protein>
    <submittedName>
        <fullName evidence="1">Uncharacterized protein</fullName>
    </submittedName>
</protein>
<accession>A0A645I789</accession>
<evidence type="ECO:0000313" key="1">
    <source>
        <dbReference type="EMBL" id="MPN47197.1"/>
    </source>
</evidence>
<proteinExistence type="predicted"/>